<name>A0A844DA41_9BURK</name>
<dbReference type="Pfam" id="PF00067">
    <property type="entry name" value="p450"/>
    <property type="match status" value="1"/>
</dbReference>
<feature type="binding site" description="axial binding residue" evidence="3">
    <location>
        <position position="423"/>
    </location>
    <ligand>
        <name>heme</name>
        <dbReference type="ChEBI" id="CHEBI:30413"/>
    </ligand>
    <ligandPart>
        <name>Fe</name>
        <dbReference type="ChEBI" id="CHEBI:18248"/>
    </ligandPart>
</feature>
<sequence length="479" mass="53701">MELTPGVAPLRRLADLPGPRARPLFGNVREIRAEPFHHVLERWGREHGPLYRFRIMRKQMLATADRDLIAALLRDRPDAMRRSSRTAEMLNEIGTRGLFTAEGDDWRRQRKLVMRALTPEVIHNFFPTLTALTERLRRRWAAATAAGQPVDLLRDLKAYTLDVTIGLAMGQDINTLELEAHPLQRDIEFLFKLVARRLTTPFAYWRVPVLKRAQDHEAIAAAARIQQAIFGFIAEARRRLAENPALRAKPSNLLEALIVARDEPDSGFTDEAVVGNAITMVFAGEDTTSNTAAWLIEFLADHPQAAARMADEARQVLGERAVLDDYHLLDQLTYIDAATREAMRLKPVAPFMAAEPNQDVVLGDLAVPAGTVIFLLLRHASERESDLAQPERFMPERWLDGAGGQGDDPGRKLFPFGGGPRFCPGRYLAMAEIKMVMSMLARHFALERVAGAPAARECFTFTMTPDALPVRLAPRFIPK</sequence>
<keyword evidence="3 4" id="KW-0349">Heme</keyword>
<dbReference type="GO" id="GO:0020037">
    <property type="term" value="F:heme binding"/>
    <property type="evidence" value="ECO:0007669"/>
    <property type="project" value="InterPro"/>
</dbReference>
<dbReference type="PANTHER" id="PTHR24305:SF166">
    <property type="entry name" value="CYTOCHROME P450 12A4, MITOCHONDRIAL-RELATED"/>
    <property type="match status" value="1"/>
</dbReference>
<dbReference type="PANTHER" id="PTHR24305">
    <property type="entry name" value="CYTOCHROME P450"/>
    <property type="match status" value="1"/>
</dbReference>
<evidence type="ECO:0000256" key="1">
    <source>
        <dbReference type="ARBA" id="ARBA00001971"/>
    </source>
</evidence>
<evidence type="ECO:0000256" key="4">
    <source>
        <dbReference type="RuleBase" id="RU000461"/>
    </source>
</evidence>
<dbReference type="InterPro" id="IPR001128">
    <property type="entry name" value="Cyt_P450"/>
</dbReference>
<dbReference type="InterPro" id="IPR050121">
    <property type="entry name" value="Cytochrome_P450_monoxygenase"/>
</dbReference>
<dbReference type="GO" id="GO:0005506">
    <property type="term" value="F:iron ion binding"/>
    <property type="evidence" value="ECO:0007669"/>
    <property type="project" value="InterPro"/>
</dbReference>
<evidence type="ECO:0000256" key="2">
    <source>
        <dbReference type="ARBA" id="ARBA00010617"/>
    </source>
</evidence>
<dbReference type="GO" id="GO:0004497">
    <property type="term" value="F:monooxygenase activity"/>
    <property type="evidence" value="ECO:0007669"/>
    <property type="project" value="UniProtKB-KW"/>
</dbReference>
<dbReference type="Gene3D" id="1.10.630.10">
    <property type="entry name" value="Cytochrome P450"/>
    <property type="match status" value="1"/>
</dbReference>
<gene>
    <name evidence="5" type="ORF">GJ698_27840</name>
</gene>
<comment type="caution">
    <text evidence="5">The sequence shown here is derived from an EMBL/GenBank/DDBJ whole genome shotgun (WGS) entry which is preliminary data.</text>
</comment>
<protein>
    <submittedName>
        <fullName evidence="5">Cytochrome P450</fullName>
    </submittedName>
</protein>
<keyword evidence="6" id="KW-1185">Reference proteome</keyword>
<comment type="similarity">
    <text evidence="2 4">Belongs to the cytochrome P450 family.</text>
</comment>
<organism evidence="5 6">
    <name type="scientific">Duganella aquatilis</name>
    <dbReference type="NCBI Taxonomy" id="2666082"/>
    <lineage>
        <taxon>Bacteria</taxon>
        <taxon>Pseudomonadati</taxon>
        <taxon>Pseudomonadota</taxon>
        <taxon>Betaproteobacteria</taxon>
        <taxon>Burkholderiales</taxon>
        <taxon>Oxalobacteraceae</taxon>
        <taxon>Telluria group</taxon>
        <taxon>Duganella</taxon>
    </lineage>
</organism>
<dbReference type="AlphaFoldDB" id="A0A844DA41"/>
<keyword evidence="4" id="KW-0503">Monooxygenase</keyword>
<proteinExistence type="inferred from homology"/>
<dbReference type="InterPro" id="IPR036396">
    <property type="entry name" value="Cyt_P450_sf"/>
</dbReference>
<reference evidence="5 6" key="1">
    <citation type="submission" date="2019-11" db="EMBL/GenBank/DDBJ databases">
        <title>Novel species isolated from a subtropical stream in China.</title>
        <authorList>
            <person name="Lu H."/>
        </authorList>
    </citation>
    <scope>NUCLEOTIDE SEQUENCE [LARGE SCALE GENOMIC DNA]</scope>
    <source>
        <strain evidence="5 6">FT26W</strain>
    </source>
</reference>
<comment type="cofactor">
    <cofactor evidence="1 3">
        <name>heme</name>
        <dbReference type="ChEBI" id="CHEBI:30413"/>
    </cofactor>
</comment>
<keyword evidence="3 4" id="KW-0408">Iron</keyword>
<keyword evidence="3 4" id="KW-0479">Metal-binding</keyword>
<dbReference type="PRINTS" id="PR00385">
    <property type="entry name" value="P450"/>
</dbReference>
<evidence type="ECO:0000313" key="5">
    <source>
        <dbReference type="EMBL" id="MRW87891.1"/>
    </source>
</evidence>
<dbReference type="PRINTS" id="PR00463">
    <property type="entry name" value="EP450I"/>
</dbReference>
<keyword evidence="4" id="KW-0560">Oxidoreductase</keyword>
<dbReference type="SUPFAM" id="SSF48264">
    <property type="entry name" value="Cytochrome P450"/>
    <property type="match status" value="1"/>
</dbReference>
<dbReference type="Proteomes" id="UP000439986">
    <property type="component" value="Unassembled WGS sequence"/>
</dbReference>
<dbReference type="InterPro" id="IPR017972">
    <property type="entry name" value="Cyt_P450_CS"/>
</dbReference>
<dbReference type="GO" id="GO:0016705">
    <property type="term" value="F:oxidoreductase activity, acting on paired donors, with incorporation or reduction of molecular oxygen"/>
    <property type="evidence" value="ECO:0007669"/>
    <property type="project" value="InterPro"/>
</dbReference>
<evidence type="ECO:0000313" key="6">
    <source>
        <dbReference type="Proteomes" id="UP000439986"/>
    </source>
</evidence>
<dbReference type="EMBL" id="WKJL01000035">
    <property type="protein sequence ID" value="MRW87891.1"/>
    <property type="molecule type" value="Genomic_DNA"/>
</dbReference>
<evidence type="ECO:0000256" key="3">
    <source>
        <dbReference type="PIRSR" id="PIRSR602401-1"/>
    </source>
</evidence>
<dbReference type="PROSITE" id="PS00086">
    <property type="entry name" value="CYTOCHROME_P450"/>
    <property type="match status" value="1"/>
</dbReference>
<accession>A0A844DA41</accession>
<dbReference type="InterPro" id="IPR002401">
    <property type="entry name" value="Cyt_P450_E_grp-I"/>
</dbReference>